<keyword evidence="2" id="KW-1185">Reference proteome</keyword>
<name>A0AAD3N3P8_LATJO</name>
<dbReference type="AlphaFoldDB" id="A0AAD3N3P8"/>
<dbReference type="InterPro" id="IPR036390">
    <property type="entry name" value="WH_DNA-bd_sf"/>
</dbReference>
<comment type="caution">
    <text evidence="1">The sequence shown here is derived from an EMBL/GenBank/DDBJ whole genome shotgun (WGS) entry which is preliminary data.</text>
</comment>
<evidence type="ECO:0000313" key="1">
    <source>
        <dbReference type="EMBL" id="GLD65276.1"/>
    </source>
</evidence>
<proteinExistence type="predicted"/>
<evidence type="ECO:0000313" key="2">
    <source>
        <dbReference type="Proteomes" id="UP001279410"/>
    </source>
</evidence>
<reference evidence="1" key="1">
    <citation type="submission" date="2022-08" db="EMBL/GenBank/DDBJ databases">
        <title>Genome sequencing of akame (Lates japonicus).</title>
        <authorList>
            <person name="Hashiguchi Y."/>
            <person name="Takahashi H."/>
        </authorList>
    </citation>
    <scope>NUCLEOTIDE SEQUENCE</scope>
    <source>
        <strain evidence="1">Kochi</strain>
    </source>
</reference>
<protein>
    <submittedName>
        <fullName evidence="1">40S ribosomal protein S19</fullName>
    </submittedName>
</protein>
<dbReference type="Gene3D" id="1.10.10.10">
    <property type="entry name" value="Winged helix-like DNA-binding domain superfamily/Winged helix DNA-binding domain"/>
    <property type="match status" value="1"/>
</dbReference>
<dbReference type="SUPFAM" id="SSF46785">
    <property type="entry name" value="Winged helix' DNA-binding domain"/>
    <property type="match status" value="1"/>
</dbReference>
<keyword evidence="1" id="KW-0687">Ribonucleoprotein</keyword>
<sequence>MQHSLYSLPTLVAIPRPVFPMALLAKTAPAHPQSGHLYLRSAGVGSMTKICGGRKRNGVCPAHHSVDPRTKPRSKLQALELLKMIENLSNG</sequence>
<accession>A0AAD3N3P8</accession>
<organism evidence="1 2">
    <name type="scientific">Lates japonicus</name>
    <name type="common">Japanese lates</name>
    <dbReference type="NCBI Taxonomy" id="270547"/>
    <lineage>
        <taxon>Eukaryota</taxon>
        <taxon>Metazoa</taxon>
        <taxon>Chordata</taxon>
        <taxon>Craniata</taxon>
        <taxon>Vertebrata</taxon>
        <taxon>Euteleostomi</taxon>
        <taxon>Actinopterygii</taxon>
        <taxon>Neopterygii</taxon>
        <taxon>Teleostei</taxon>
        <taxon>Neoteleostei</taxon>
        <taxon>Acanthomorphata</taxon>
        <taxon>Carangaria</taxon>
        <taxon>Carangaria incertae sedis</taxon>
        <taxon>Centropomidae</taxon>
        <taxon>Lates</taxon>
    </lineage>
</organism>
<dbReference type="GO" id="GO:0005840">
    <property type="term" value="C:ribosome"/>
    <property type="evidence" value="ECO:0007669"/>
    <property type="project" value="UniProtKB-KW"/>
</dbReference>
<dbReference type="InterPro" id="IPR036388">
    <property type="entry name" value="WH-like_DNA-bd_sf"/>
</dbReference>
<keyword evidence="1" id="KW-0689">Ribosomal protein</keyword>
<gene>
    <name evidence="1" type="ORF">AKAME5_001675200</name>
</gene>
<dbReference type="EMBL" id="BRZM01000078">
    <property type="protein sequence ID" value="GLD65276.1"/>
    <property type="molecule type" value="Genomic_DNA"/>
</dbReference>
<dbReference type="Proteomes" id="UP001279410">
    <property type="component" value="Unassembled WGS sequence"/>
</dbReference>